<evidence type="ECO:0000313" key="2">
    <source>
        <dbReference type="Proteomes" id="UP001628179"/>
    </source>
</evidence>
<comment type="caution">
    <text evidence="1">The sequence shown here is derived from an EMBL/GenBank/DDBJ whole genome shotgun (WGS) entry which is preliminary data.</text>
</comment>
<dbReference type="EMBL" id="BAAFSV010000002">
    <property type="protein sequence ID" value="GAB1313732.1"/>
    <property type="molecule type" value="Genomic_DNA"/>
</dbReference>
<dbReference type="Proteomes" id="UP001628179">
    <property type="component" value="Unassembled WGS sequence"/>
</dbReference>
<dbReference type="RefSeq" id="XP_070915463.1">
    <property type="nucleotide sequence ID" value="XM_071059362.1"/>
</dbReference>
<gene>
    <name evidence="1" type="ORF">MFIFM68171_03942</name>
</gene>
<keyword evidence="2" id="KW-1185">Reference proteome</keyword>
<sequence length="794" mass="88669">MDDIDPASGTVPEQDLEPDNQFDLNEIDIARIDHVTHMLSYDWIKGAVRNRALLDYARASSLSSIRRIISNTMSNPRGNPFLFIEQQGYEGSHCLLTAITITGTNEANVQLLSCLQYVRQTWPLVGEAVALGVVEAVTSVEAIADLKLPSDTIQKSLFDGTDIAIQILERGLIKVDCNGLFDSLTETIEILAWLGSALRESSHPESINNSLPRLELTRRTYPEKQPPCFKLYFVEEDVIEEFLTKEFFQHKVDDKEPPRGWNKNILPQGNCWQNLLRNPAVSKGFPVPIRPTGIEGLEISLDAMILLVNAPGLTIFNHRAVLKGYNAALILSDGSQDSVMRWHFICNEDESRLVHSDPRILSSFPMDGPDALERIRAARHILGWTPSVLYNIGSPFANYDIGWPSLDSPGPDLAIEKIILSSGPENFTAGAELSLGRKDKSLRIKRETSDRGFFGFLSELSGYYVVLYDVRDQRAWLSNGLHSLVHLVRASLKHDQDNESVAKCVLKPSDLQDLDPSHPQAAIKFLQNQQNLEQPIFSDPNEIHFEETTSGGATMKTEHRLIRRVLLKDRINYLGSILEQLFDHQASLERFSAGIPLKIIPRETLEGFHFMDIAARRAPAPRVVHLDTFSNFGKNWIDFIRAIKAVTLFGEDFGELMESSPNLANVCPEWRTLPTGRNHLAVSSYDLSRILHQEGNAQMCPPKLAPGILWEPTSLFEPCACQNGKGGSCDTVQILRSEPWFKASVKCTRSAKQLFDLIGKQSAVVFGCITILQRLGAKVAAITKNNTSPLHQPP</sequence>
<reference evidence="1 2" key="1">
    <citation type="submission" date="2024-09" db="EMBL/GenBank/DDBJ databases">
        <title>Itraconazole resistance in Madurella fahalii resulting from another homologue of gene encoding cytochrome P450 14-alpha sterol demethylase (CYP51).</title>
        <authorList>
            <person name="Yoshioka I."/>
            <person name="Fahal A.H."/>
            <person name="Kaneko S."/>
            <person name="Yaguchi T."/>
        </authorList>
    </citation>
    <scope>NUCLEOTIDE SEQUENCE [LARGE SCALE GENOMIC DNA]</scope>
    <source>
        <strain evidence="1 2">IFM 68171</strain>
    </source>
</reference>
<proteinExistence type="predicted"/>
<dbReference type="GeneID" id="98174685"/>
<protein>
    <submittedName>
        <fullName evidence="1">Uncharacterized protein</fullName>
    </submittedName>
</protein>
<evidence type="ECO:0000313" key="1">
    <source>
        <dbReference type="EMBL" id="GAB1313732.1"/>
    </source>
</evidence>
<organism evidence="1 2">
    <name type="scientific">Madurella fahalii</name>
    <dbReference type="NCBI Taxonomy" id="1157608"/>
    <lineage>
        <taxon>Eukaryota</taxon>
        <taxon>Fungi</taxon>
        <taxon>Dikarya</taxon>
        <taxon>Ascomycota</taxon>
        <taxon>Pezizomycotina</taxon>
        <taxon>Sordariomycetes</taxon>
        <taxon>Sordariomycetidae</taxon>
        <taxon>Sordariales</taxon>
        <taxon>Sordariales incertae sedis</taxon>
        <taxon>Madurella</taxon>
    </lineage>
</organism>
<accession>A0ABQ0G7J1</accession>
<name>A0ABQ0G7J1_9PEZI</name>